<organism evidence="2 3">
    <name type="scientific">Oryza rufipogon</name>
    <name type="common">Brownbeard rice</name>
    <name type="synonym">Asian wild rice</name>
    <dbReference type="NCBI Taxonomy" id="4529"/>
    <lineage>
        <taxon>Eukaryota</taxon>
        <taxon>Viridiplantae</taxon>
        <taxon>Streptophyta</taxon>
        <taxon>Embryophyta</taxon>
        <taxon>Tracheophyta</taxon>
        <taxon>Spermatophyta</taxon>
        <taxon>Magnoliopsida</taxon>
        <taxon>Liliopsida</taxon>
        <taxon>Poales</taxon>
        <taxon>Poaceae</taxon>
        <taxon>BOP clade</taxon>
        <taxon>Oryzoideae</taxon>
        <taxon>Oryzeae</taxon>
        <taxon>Oryzinae</taxon>
        <taxon>Oryza</taxon>
    </lineage>
</organism>
<proteinExistence type="predicted"/>
<dbReference type="Proteomes" id="UP000008022">
    <property type="component" value="Unassembled WGS sequence"/>
</dbReference>
<evidence type="ECO:0000256" key="1">
    <source>
        <dbReference type="SAM" id="MobiDB-lite"/>
    </source>
</evidence>
<feature type="region of interest" description="Disordered" evidence="1">
    <location>
        <begin position="47"/>
        <end position="70"/>
    </location>
</feature>
<accession>A0A0E0QYH6</accession>
<evidence type="ECO:0000313" key="2">
    <source>
        <dbReference type="EnsemblPlants" id="ORUFI10G08790.1"/>
    </source>
</evidence>
<reference evidence="3" key="1">
    <citation type="submission" date="2013-06" db="EMBL/GenBank/DDBJ databases">
        <authorList>
            <person name="Zhao Q."/>
        </authorList>
    </citation>
    <scope>NUCLEOTIDE SEQUENCE</scope>
    <source>
        <strain evidence="3">cv. W1943</strain>
    </source>
</reference>
<evidence type="ECO:0000313" key="3">
    <source>
        <dbReference type="Proteomes" id="UP000008022"/>
    </source>
</evidence>
<dbReference type="AlphaFoldDB" id="A0A0E0QYH6"/>
<name>A0A0E0QYH6_ORYRU</name>
<sequence length="129" mass="13977">MLAAITRPQEPPTKSPPLSAFFSYAFHRTPCDHPLTTARDHHCEAPRPELEVGGSGGRAVLPPSWGKPGSRWTSRNAVEHLTSLPSAPVLHRVELHFAAFRRLAVSRYTLVPIASSIHLIASAGSKIGD</sequence>
<keyword evidence="3" id="KW-1185">Reference proteome</keyword>
<protein>
    <submittedName>
        <fullName evidence="2">Uncharacterized protein</fullName>
    </submittedName>
</protein>
<dbReference type="Gramene" id="ORUFI10G08790.1">
    <property type="protein sequence ID" value="ORUFI10G08790.1"/>
    <property type="gene ID" value="ORUFI10G08790"/>
</dbReference>
<dbReference type="HOGENOM" id="CLU_1952339_0_0_1"/>
<dbReference type="EnsemblPlants" id="ORUFI10G08790.1">
    <property type="protein sequence ID" value="ORUFI10G08790.1"/>
    <property type="gene ID" value="ORUFI10G08790"/>
</dbReference>
<reference evidence="2" key="2">
    <citation type="submission" date="2015-06" db="UniProtKB">
        <authorList>
            <consortium name="EnsemblPlants"/>
        </authorList>
    </citation>
    <scope>IDENTIFICATION</scope>
</reference>